<feature type="compositionally biased region" description="Polar residues" evidence="1">
    <location>
        <begin position="71"/>
        <end position="87"/>
    </location>
</feature>
<organism evidence="2 3">
    <name type="scientific">Plectus sambesii</name>
    <dbReference type="NCBI Taxonomy" id="2011161"/>
    <lineage>
        <taxon>Eukaryota</taxon>
        <taxon>Metazoa</taxon>
        <taxon>Ecdysozoa</taxon>
        <taxon>Nematoda</taxon>
        <taxon>Chromadorea</taxon>
        <taxon>Plectida</taxon>
        <taxon>Plectina</taxon>
        <taxon>Plectoidea</taxon>
        <taxon>Plectidae</taxon>
        <taxon>Plectus</taxon>
    </lineage>
</organism>
<dbReference type="Proteomes" id="UP000887566">
    <property type="component" value="Unplaced"/>
</dbReference>
<protein>
    <submittedName>
        <fullName evidence="3">Uncharacterized protein</fullName>
    </submittedName>
</protein>
<dbReference type="AlphaFoldDB" id="A0A914V7B4"/>
<reference evidence="3" key="1">
    <citation type="submission" date="2022-11" db="UniProtKB">
        <authorList>
            <consortium name="WormBaseParasite"/>
        </authorList>
    </citation>
    <scope>IDENTIFICATION</scope>
</reference>
<keyword evidence="2" id="KW-1185">Reference proteome</keyword>
<dbReference type="WBParaSite" id="PSAMB.scaffold1535size30370.g13649.t1">
    <property type="protein sequence ID" value="PSAMB.scaffold1535size30370.g13649.t1"/>
    <property type="gene ID" value="PSAMB.scaffold1535size30370.g13649"/>
</dbReference>
<evidence type="ECO:0000256" key="1">
    <source>
        <dbReference type="SAM" id="MobiDB-lite"/>
    </source>
</evidence>
<sequence length="105" mass="10641">MDAEIGATSTTAAAAAAADTRRANLTAAATPATAGGHRGRAAVGVFGVRLHSSQKHPQLGCDSTRRHTPPVQLSSSPASHQSNQTLSEKSHPGDTGSRTEATSRA</sequence>
<evidence type="ECO:0000313" key="3">
    <source>
        <dbReference type="WBParaSite" id="PSAMB.scaffold1535size30370.g13649.t1"/>
    </source>
</evidence>
<name>A0A914V7B4_9BILA</name>
<proteinExistence type="predicted"/>
<evidence type="ECO:0000313" key="2">
    <source>
        <dbReference type="Proteomes" id="UP000887566"/>
    </source>
</evidence>
<accession>A0A914V7B4</accession>
<feature type="region of interest" description="Disordered" evidence="1">
    <location>
        <begin position="49"/>
        <end position="105"/>
    </location>
</feature>
<feature type="compositionally biased region" description="Polar residues" evidence="1">
    <location>
        <begin position="96"/>
        <end position="105"/>
    </location>
</feature>